<name>A0A4P9ZIP3_9ASCO</name>
<dbReference type="SUPFAM" id="SSF53383">
    <property type="entry name" value="PLP-dependent transferases"/>
    <property type="match status" value="1"/>
</dbReference>
<sequence>MRTPALHGVHKLARVKVERPVFARYASFQPAPKLGVSDLNPATLEAKYAVRGSIPIMADKLRSQMSKGHHGLPFDHVISANIGNPQQLDQKPLSWYRQTLSLVQYPALLEKLDSMDPKMRDSLYPSDVIDRARRLLKSIGSVGAYSHSQGDPLIRQSVANFIAQRDGYTADPNSIFLTAGASAAVLYLIQVLASGNNTGFLIPIPQYPLYAASISLNNAVPIGYYLNEAHDWSVDPKQIRTLIKENKAKGVVPKCLVVINPGNPTGSILSEHDIEQILAIAADHGLVVIADEVYQENVFQGKFVSMKKVLARLLEEDPQTYGNVQLASLHSVSKGVSGECGQRGGYFELVGFAEEVQEIILKLASINLCPVVTGQVLVELMVNHPKKGSPSYEHYHCEVSAIHKDLLKRATLLFESFQKMTDVECNKPQGAMYLFPRLKFSEETYPKLFEHCREIKLTPDEFYCTQLLKKTGVCSVPGNGFGQVPGTYHLRTTFLPPGTKWIDAWVRFHGDFVAKYKSS</sequence>
<evidence type="ECO:0000256" key="7">
    <source>
        <dbReference type="ARBA" id="ARBA00077894"/>
    </source>
</evidence>
<keyword evidence="4 11" id="KW-0808">Transferase</keyword>
<organism evidence="11 12">
    <name type="scientific">Metschnikowia bicuspidata</name>
    <dbReference type="NCBI Taxonomy" id="27322"/>
    <lineage>
        <taxon>Eukaryota</taxon>
        <taxon>Fungi</taxon>
        <taxon>Dikarya</taxon>
        <taxon>Ascomycota</taxon>
        <taxon>Saccharomycotina</taxon>
        <taxon>Pichiomycetes</taxon>
        <taxon>Metschnikowiaceae</taxon>
        <taxon>Metschnikowia</taxon>
    </lineage>
</organism>
<reference evidence="12" key="1">
    <citation type="journal article" date="2018" name="Nat. Microbiol.">
        <title>Leveraging single-cell genomics to expand the fungal tree of life.</title>
        <authorList>
            <person name="Ahrendt S.R."/>
            <person name="Quandt C.A."/>
            <person name="Ciobanu D."/>
            <person name="Clum A."/>
            <person name="Salamov A."/>
            <person name="Andreopoulos B."/>
            <person name="Cheng J.F."/>
            <person name="Woyke T."/>
            <person name="Pelin A."/>
            <person name="Henrissat B."/>
            <person name="Reynolds N.K."/>
            <person name="Benny G.L."/>
            <person name="Smith M.E."/>
            <person name="James T.Y."/>
            <person name="Grigoriev I.V."/>
        </authorList>
    </citation>
    <scope>NUCLEOTIDE SEQUENCE [LARGE SCALE GENOMIC DNA]</scope>
    <source>
        <strain evidence="12">Baker2002</strain>
    </source>
</reference>
<evidence type="ECO:0000256" key="8">
    <source>
        <dbReference type="ARBA" id="ARBA00078532"/>
    </source>
</evidence>
<dbReference type="Gene3D" id="3.90.1150.10">
    <property type="entry name" value="Aspartate Aminotransferase, domain 1"/>
    <property type="match status" value="1"/>
</dbReference>
<dbReference type="FunFam" id="3.40.640.10:FF:000012">
    <property type="entry name" value="alanine aminotransferase 2"/>
    <property type="match status" value="1"/>
</dbReference>
<evidence type="ECO:0000256" key="5">
    <source>
        <dbReference type="ARBA" id="ARBA00022898"/>
    </source>
</evidence>
<evidence type="ECO:0000256" key="1">
    <source>
        <dbReference type="ARBA" id="ARBA00001933"/>
    </source>
</evidence>
<dbReference type="InterPro" id="IPR045088">
    <property type="entry name" value="ALAT1/2-like"/>
</dbReference>
<dbReference type="PANTHER" id="PTHR11751">
    <property type="entry name" value="ALANINE AMINOTRANSFERASE"/>
    <property type="match status" value="1"/>
</dbReference>
<dbReference type="PANTHER" id="PTHR11751:SF29">
    <property type="entry name" value="ALANINE TRANSAMINASE"/>
    <property type="match status" value="1"/>
</dbReference>
<dbReference type="EMBL" id="ML004428">
    <property type="protein sequence ID" value="RKP33086.1"/>
    <property type="molecule type" value="Genomic_DNA"/>
</dbReference>
<gene>
    <name evidence="11" type="ORF">METBISCDRAFT_25265</name>
</gene>
<dbReference type="InterPro" id="IPR015421">
    <property type="entry name" value="PyrdxlP-dep_Trfase_major"/>
</dbReference>
<dbReference type="Pfam" id="PF00155">
    <property type="entry name" value="Aminotran_1_2"/>
    <property type="match status" value="1"/>
</dbReference>
<accession>A0A4P9ZIP3</accession>
<dbReference type="GO" id="GO:0030170">
    <property type="term" value="F:pyridoxal phosphate binding"/>
    <property type="evidence" value="ECO:0007669"/>
    <property type="project" value="InterPro"/>
</dbReference>
<protein>
    <recommendedName>
        <fullName evidence="7">Glutamate pyruvate transaminase</fullName>
    </recommendedName>
    <alternativeName>
        <fullName evidence="8">Glutamic--alanine transaminase</fullName>
    </alternativeName>
    <alternativeName>
        <fullName evidence="9">Glutamic--pyruvic transaminase</fullName>
    </alternativeName>
</protein>
<comment type="subunit">
    <text evidence="2">Homodimer.</text>
</comment>
<keyword evidence="5" id="KW-0663">Pyridoxal phosphate</keyword>
<evidence type="ECO:0000256" key="9">
    <source>
        <dbReference type="ARBA" id="ARBA00080525"/>
    </source>
</evidence>
<evidence type="ECO:0000256" key="6">
    <source>
        <dbReference type="ARBA" id="ARBA00025785"/>
    </source>
</evidence>
<comment type="similarity">
    <text evidence="6">Belongs to the class-I pyridoxal-phosphate-dependent aminotransferase family. Alanine aminotransferase subfamily.</text>
</comment>
<dbReference type="Proteomes" id="UP000268321">
    <property type="component" value="Unassembled WGS sequence"/>
</dbReference>
<dbReference type="OrthoDB" id="1732682at2759"/>
<dbReference type="InterPro" id="IPR004839">
    <property type="entry name" value="Aminotransferase_I/II_large"/>
</dbReference>
<dbReference type="AlphaFoldDB" id="A0A4P9ZIP3"/>
<proteinExistence type="inferred from homology"/>
<dbReference type="FunFam" id="1.10.287.1970:FF:000001">
    <property type="entry name" value="Alanine aminotransferase 2"/>
    <property type="match status" value="1"/>
</dbReference>
<feature type="domain" description="Aminotransferase class I/classII large" evidence="10">
    <location>
        <begin position="124"/>
        <end position="494"/>
    </location>
</feature>
<comment type="cofactor">
    <cofactor evidence="1">
        <name>pyridoxal 5'-phosphate</name>
        <dbReference type="ChEBI" id="CHEBI:597326"/>
    </cofactor>
</comment>
<dbReference type="UniPathway" id="UPA00528">
    <property type="reaction ID" value="UER00586"/>
</dbReference>
<keyword evidence="3" id="KW-0032">Aminotransferase</keyword>
<evidence type="ECO:0000313" key="11">
    <source>
        <dbReference type="EMBL" id="RKP33086.1"/>
    </source>
</evidence>
<evidence type="ECO:0000313" key="12">
    <source>
        <dbReference type="Proteomes" id="UP000268321"/>
    </source>
</evidence>
<evidence type="ECO:0000259" key="10">
    <source>
        <dbReference type="Pfam" id="PF00155"/>
    </source>
</evidence>
<evidence type="ECO:0000256" key="3">
    <source>
        <dbReference type="ARBA" id="ARBA00022576"/>
    </source>
</evidence>
<dbReference type="InterPro" id="IPR015424">
    <property type="entry name" value="PyrdxlP-dep_Trfase"/>
</dbReference>
<evidence type="ECO:0000256" key="2">
    <source>
        <dbReference type="ARBA" id="ARBA00011738"/>
    </source>
</evidence>
<dbReference type="GO" id="GO:0008483">
    <property type="term" value="F:transaminase activity"/>
    <property type="evidence" value="ECO:0007669"/>
    <property type="project" value="UniProtKB-KW"/>
</dbReference>
<evidence type="ECO:0000256" key="4">
    <source>
        <dbReference type="ARBA" id="ARBA00022679"/>
    </source>
</evidence>
<dbReference type="Gene3D" id="1.10.287.1970">
    <property type="match status" value="1"/>
</dbReference>
<dbReference type="CDD" id="cd00609">
    <property type="entry name" value="AAT_like"/>
    <property type="match status" value="1"/>
</dbReference>
<dbReference type="Gene3D" id="3.40.640.10">
    <property type="entry name" value="Type I PLP-dependent aspartate aminotransferase-like (Major domain)"/>
    <property type="match status" value="1"/>
</dbReference>
<dbReference type="InterPro" id="IPR015422">
    <property type="entry name" value="PyrdxlP-dep_Trfase_small"/>
</dbReference>
<keyword evidence="12" id="KW-1185">Reference proteome</keyword>
<dbReference type="GO" id="GO:0042853">
    <property type="term" value="P:L-alanine catabolic process"/>
    <property type="evidence" value="ECO:0007669"/>
    <property type="project" value="UniProtKB-UniPathway"/>
</dbReference>